<dbReference type="OMA" id="TWPSCYC"/>
<dbReference type="HOGENOM" id="CLU_060839_0_1_1"/>
<feature type="region of interest" description="Disordered" evidence="1">
    <location>
        <begin position="73"/>
        <end position="92"/>
    </location>
</feature>
<gene>
    <name evidence="3" type="primary">LOC100844519</name>
    <name evidence="2" type="ORF">BRADI_5g08490v3</name>
</gene>
<evidence type="ECO:0000313" key="3">
    <source>
        <dbReference type="EnsemblPlants" id="KQJ82339"/>
    </source>
</evidence>
<evidence type="ECO:0008006" key="5">
    <source>
        <dbReference type="Google" id="ProtNLM"/>
    </source>
</evidence>
<dbReference type="GeneID" id="100844519"/>
<dbReference type="Proteomes" id="UP000008810">
    <property type="component" value="Chromosome 5"/>
</dbReference>
<dbReference type="PANTHER" id="PTHR47005">
    <property type="entry name" value="HEAVY METAL TRANSPORT/DETOXIFICATION SUPERFAMILY PROTEIN"/>
    <property type="match status" value="1"/>
</dbReference>
<evidence type="ECO:0000313" key="2">
    <source>
        <dbReference type="EMBL" id="KQJ82339.1"/>
    </source>
</evidence>
<dbReference type="OrthoDB" id="694223at2759"/>
<proteinExistence type="predicted"/>
<dbReference type="AlphaFoldDB" id="I1IX77"/>
<accession>I1IX77</accession>
<dbReference type="eggNOG" id="ENOG502QQC3">
    <property type="taxonomic scope" value="Eukaryota"/>
</dbReference>
<evidence type="ECO:0000256" key="1">
    <source>
        <dbReference type="SAM" id="MobiDB-lite"/>
    </source>
</evidence>
<evidence type="ECO:0000313" key="4">
    <source>
        <dbReference type="Proteomes" id="UP000008810"/>
    </source>
</evidence>
<reference evidence="2 3" key="1">
    <citation type="journal article" date="2010" name="Nature">
        <title>Genome sequencing and analysis of the model grass Brachypodium distachyon.</title>
        <authorList>
            <consortium name="International Brachypodium Initiative"/>
        </authorList>
    </citation>
    <scope>NUCLEOTIDE SEQUENCE [LARGE SCALE GENOMIC DNA]</scope>
    <source>
        <strain evidence="2">Bd21</strain>
        <strain evidence="3">cv. Bd21</strain>
    </source>
</reference>
<reference evidence="2" key="2">
    <citation type="submission" date="2017-06" db="EMBL/GenBank/DDBJ databases">
        <title>WGS assembly of Brachypodium distachyon.</title>
        <authorList>
            <consortium name="The International Brachypodium Initiative"/>
            <person name="Lucas S."/>
            <person name="Harmon-Smith M."/>
            <person name="Lail K."/>
            <person name="Tice H."/>
            <person name="Grimwood J."/>
            <person name="Bruce D."/>
            <person name="Barry K."/>
            <person name="Shu S."/>
            <person name="Lindquist E."/>
            <person name="Wang M."/>
            <person name="Pitluck S."/>
            <person name="Vogel J.P."/>
            <person name="Garvin D.F."/>
            <person name="Mockler T.C."/>
            <person name="Schmutz J."/>
            <person name="Rokhsar D."/>
            <person name="Bevan M.W."/>
        </authorList>
    </citation>
    <scope>NUCLEOTIDE SEQUENCE</scope>
    <source>
        <strain evidence="2">Bd21</strain>
    </source>
</reference>
<organism evidence="3">
    <name type="scientific">Brachypodium distachyon</name>
    <name type="common">Purple false brome</name>
    <name type="synonym">Trachynia distachya</name>
    <dbReference type="NCBI Taxonomy" id="15368"/>
    <lineage>
        <taxon>Eukaryota</taxon>
        <taxon>Viridiplantae</taxon>
        <taxon>Streptophyta</taxon>
        <taxon>Embryophyta</taxon>
        <taxon>Tracheophyta</taxon>
        <taxon>Spermatophyta</taxon>
        <taxon>Magnoliopsida</taxon>
        <taxon>Liliopsida</taxon>
        <taxon>Poales</taxon>
        <taxon>Poaceae</taxon>
        <taxon>BOP clade</taxon>
        <taxon>Pooideae</taxon>
        <taxon>Stipodae</taxon>
        <taxon>Brachypodieae</taxon>
        <taxon>Brachypodium</taxon>
    </lineage>
</organism>
<dbReference type="Gramene" id="KQJ82339">
    <property type="protein sequence ID" value="KQJ82339"/>
    <property type="gene ID" value="BRADI_5g08490v3"/>
</dbReference>
<dbReference type="RefSeq" id="XP_003579640.1">
    <property type="nucleotide sequence ID" value="XM_003579592.4"/>
</dbReference>
<dbReference type="EMBL" id="CM000884">
    <property type="protein sequence ID" value="KQJ82339.1"/>
    <property type="molecule type" value="Genomic_DNA"/>
</dbReference>
<keyword evidence="4" id="KW-1185">Reference proteome</keyword>
<dbReference type="KEGG" id="bdi:100844519"/>
<dbReference type="EnsemblPlants" id="KQJ82339">
    <property type="protein sequence ID" value="KQJ82339"/>
    <property type="gene ID" value="BRADI_5g08490v3"/>
</dbReference>
<feature type="compositionally biased region" description="Basic and acidic residues" evidence="1">
    <location>
        <begin position="82"/>
        <end position="92"/>
    </location>
</feature>
<protein>
    <recommendedName>
        <fullName evidence="5">HMA domain-containing protein</fullName>
    </recommendedName>
</protein>
<reference evidence="3" key="3">
    <citation type="submission" date="2018-08" db="UniProtKB">
        <authorList>
            <consortium name="EnsemblPlants"/>
        </authorList>
    </citation>
    <scope>IDENTIFICATION</scope>
    <source>
        <strain evidence="3">cv. Bd21</strain>
    </source>
</reference>
<name>I1IX77_BRADI</name>
<dbReference type="PANTHER" id="PTHR47005:SF11">
    <property type="entry name" value="OS04G0401100 PROTEIN"/>
    <property type="match status" value="1"/>
</dbReference>
<sequence length="160" mass="17704">MPTLIVTVDMDCCRCSAKIHKVLSSIQDRGKFPIEKIVYGEEKVLVSGPFDADELSCKLRCKAGKVIRNIEVAKPPASKPKPKIDEKPTEPEPKPVPYAYPYPCPFPSTWPCAPYCECHSKPPVPAPTCQCPPYQMPMPMQCAPMVFCEETPPYGACAVM</sequence>